<dbReference type="Pfam" id="PF01909">
    <property type="entry name" value="NTP_transf_2"/>
    <property type="match status" value="1"/>
</dbReference>
<evidence type="ECO:0000313" key="3">
    <source>
        <dbReference type="Proteomes" id="UP000179362"/>
    </source>
</evidence>
<dbReference type="InterPro" id="IPR052548">
    <property type="entry name" value="Type_VII_TA_antitoxin"/>
</dbReference>
<evidence type="ECO:0000259" key="1">
    <source>
        <dbReference type="Pfam" id="PF01909"/>
    </source>
</evidence>
<dbReference type="InterPro" id="IPR002934">
    <property type="entry name" value="Polymerase_NTP_transf_dom"/>
</dbReference>
<name>A0A1F6TXL1_9PROT</name>
<evidence type="ECO:0000313" key="2">
    <source>
        <dbReference type="EMBL" id="OGI49863.1"/>
    </source>
</evidence>
<comment type="caution">
    <text evidence="2">The sequence shown here is derived from an EMBL/GenBank/DDBJ whole genome shotgun (WGS) entry which is preliminary data.</text>
</comment>
<dbReference type="CDD" id="cd05403">
    <property type="entry name" value="NT_KNTase_like"/>
    <property type="match status" value="1"/>
</dbReference>
<dbReference type="GO" id="GO:0016779">
    <property type="term" value="F:nucleotidyltransferase activity"/>
    <property type="evidence" value="ECO:0007669"/>
    <property type="project" value="InterPro"/>
</dbReference>
<organism evidence="2 3">
    <name type="scientific">Candidatus Muproteobacteria bacterium RIFCSPHIGHO2_02_FULL_65_16</name>
    <dbReference type="NCBI Taxonomy" id="1817766"/>
    <lineage>
        <taxon>Bacteria</taxon>
        <taxon>Pseudomonadati</taxon>
        <taxon>Pseudomonadota</taxon>
        <taxon>Candidatus Muproteobacteria</taxon>
    </lineage>
</organism>
<dbReference type="Gene3D" id="3.30.460.10">
    <property type="entry name" value="Beta Polymerase, domain 2"/>
    <property type="match status" value="1"/>
</dbReference>
<gene>
    <name evidence="2" type="ORF">A3B81_04590</name>
</gene>
<dbReference type="AlphaFoldDB" id="A0A1F6TXL1"/>
<dbReference type="SUPFAM" id="SSF81301">
    <property type="entry name" value="Nucleotidyltransferase"/>
    <property type="match status" value="1"/>
</dbReference>
<dbReference type="EMBL" id="MFTA01000100">
    <property type="protein sequence ID" value="OGI49863.1"/>
    <property type="molecule type" value="Genomic_DNA"/>
</dbReference>
<dbReference type="PANTHER" id="PTHR33933:SF1">
    <property type="entry name" value="PROTEIN ADENYLYLTRANSFERASE MNTA-RELATED"/>
    <property type="match status" value="1"/>
</dbReference>
<protein>
    <recommendedName>
        <fullName evidence="1">Polymerase nucleotidyl transferase domain-containing protein</fullName>
    </recommendedName>
</protein>
<dbReference type="Proteomes" id="UP000179362">
    <property type="component" value="Unassembled WGS sequence"/>
</dbReference>
<dbReference type="PANTHER" id="PTHR33933">
    <property type="entry name" value="NUCLEOTIDYLTRANSFERASE"/>
    <property type="match status" value="1"/>
</dbReference>
<feature type="domain" description="Polymerase nucleotidyl transferase" evidence="1">
    <location>
        <begin position="10"/>
        <end position="53"/>
    </location>
</feature>
<accession>A0A1F6TXL1</accession>
<reference evidence="2 3" key="1">
    <citation type="journal article" date="2016" name="Nat. Commun.">
        <title>Thousands of microbial genomes shed light on interconnected biogeochemical processes in an aquifer system.</title>
        <authorList>
            <person name="Anantharaman K."/>
            <person name="Brown C.T."/>
            <person name="Hug L.A."/>
            <person name="Sharon I."/>
            <person name="Castelle C.J."/>
            <person name="Probst A.J."/>
            <person name="Thomas B.C."/>
            <person name="Singh A."/>
            <person name="Wilkins M.J."/>
            <person name="Karaoz U."/>
            <person name="Brodie E.L."/>
            <person name="Williams K.H."/>
            <person name="Hubbard S.S."/>
            <person name="Banfield J.F."/>
        </authorList>
    </citation>
    <scope>NUCLEOTIDE SEQUENCE [LARGE SCALE GENOMIC DNA]</scope>
</reference>
<sequence length="106" mass="11700">MNTKLKSLLEELKAGLQSRHGSRLHGVYLYGSYARDEESRDSDVDVLIVLDAIPSYAAEVDRTGALIAALSLKYSVSISRVFVSQRDWTQGQSPFLLNAREEAIAA</sequence>
<dbReference type="InterPro" id="IPR043519">
    <property type="entry name" value="NT_sf"/>
</dbReference>
<proteinExistence type="predicted"/>